<protein>
    <submittedName>
        <fullName evidence="1">21787_t:CDS:1</fullName>
    </submittedName>
</protein>
<accession>A0ACA9RBJ9</accession>
<gene>
    <name evidence="1" type="ORF">RPERSI_LOCUS18133</name>
</gene>
<feature type="non-terminal residue" evidence="1">
    <location>
        <position position="118"/>
    </location>
</feature>
<name>A0ACA9RBJ9_9GLOM</name>
<organism evidence="1 2">
    <name type="scientific">Racocetra persica</name>
    <dbReference type="NCBI Taxonomy" id="160502"/>
    <lineage>
        <taxon>Eukaryota</taxon>
        <taxon>Fungi</taxon>
        <taxon>Fungi incertae sedis</taxon>
        <taxon>Mucoromycota</taxon>
        <taxon>Glomeromycotina</taxon>
        <taxon>Glomeromycetes</taxon>
        <taxon>Diversisporales</taxon>
        <taxon>Gigasporaceae</taxon>
        <taxon>Racocetra</taxon>
    </lineage>
</organism>
<dbReference type="EMBL" id="CAJVQC010047529">
    <property type="protein sequence ID" value="CAG8784863.1"/>
    <property type="molecule type" value="Genomic_DNA"/>
</dbReference>
<keyword evidence="2" id="KW-1185">Reference proteome</keyword>
<evidence type="ECO:0000313" key="1">
    <source>
        <dbReference type="EMBL" id="CAG8784863.1"/>
    </source>
</evidence>
<sequence length="118" mass="12771">INGVIQAVKHVQRYAGALSDSAIRYAGALSDSAIRYAGALSDSAIVTLELASKPTVLVEKNVSESPAEEVSANEITLPSQSHNENDSDYHKQKQRRSKSGKAIPNYSDQISEEENNIK</sequence>
<proteinExistence type="predicted"/>
<reference evidence="1" key="1">
    <citation type="submission" date="2021-06" db="EMBL/GenBank/DDBJ databases">
        <authorList>
            <person name="Kallberg Y."/>
            <person name="Tangrot J."/>
            <person name="Rosling A."/>
        </authorList>
    </citation>
    <scope>NUCLEOTIDE SEQUENCE</scope>
    <source>
        <strain evidence="1">MA461A</strain>
    </source>
</reference>
<comment type="caution">
    <text evidence="1">The sequence shown here is derived from an EMBL/GenBank/DDBJ whole genome shotgun (WGS) entry which is preliminary data.</text>
</comment>
<evidence type="ECO:0000313" key="2">
    <source>
        <dbReference type="Proteomes" id="UP000789920"/>
    </source>
</evidence>
<feature type="non-terminal residue" evidence="1">
    <location>
        <position position="1"/>
    </location>
</feature>
<dbReference type="Proteomes" id="UP000789920">
    <property type="component" value="Unassembled WGS sequence"/>
</dbReference>